<proteinExistence type="predicted"/>
<evidence type="ECO:0000256" key="4">
    <source>
        <dbReference type="ARBA" id="ARBA00023163"/>
    </source>
</evidence>
<organism evidence="10 11">
    <name type="scientific">Saccharothrix espanaensis (strain ATCC 51144 / DSM 44229 / JCM 9112 / NBRC 15066 / NRRL 15764)</name>
    <dbReference type="NCBI Taxonomy" id="1179773"/>
    <lineage>
        <taxon>Bacteria</taxon>
        <taxon>Bacillati</taxon>
        <taxon>Actinomycetota</taxon>
        <taxon>Actinomycetes</taxon>
        <taxon>Pseudonocardiales</taxon>
        <taxon>Pseudonocardiaceae</taxon>
        <taxon>Saccharothrix</taxon>
    </lineage>
</organism>
<dbReference type="AlphaFoldDB" id="K0K2Z2"/>
<dbReference type="GO" id="GO:0006071">
    <property type="term" value="P:glycerol metabolic process"/>
    <property type="evidence" value="ECO:0007669"/>
    <property type="project" value="UniProtKB-KW"/>
</dbReference>
<dbReference type="KEGG" id="sesp:BN6_46830"/>
<dbReference type="RefSeq" id="WP_015102074.1">
    <property type="nucleotide sequence ID" value="NC_019673.1"/>
</dbReference>
<evidence type="ECO:0000256" key="5">
    <source>
        <dbReference type="ARBA" id="ARBA00058938"/>
    </source>
</evidence>
<feature type="region of interest" description="Disordered" evidence="7">
    <location>
        <begin position="266"/>
        <end position="286"/>
    </location>
</feature>
<dbReference type="InterPro" id="IPR014757">
    <property type="entry name" value="Tscrpt_reg_IclR_C"/>
</dbReference>
<dbReference type="PANTHER" id="PTHR30136">
    <property type="entry name" value="HELIX-TURN-HELIX TRANSCRIPTIONAL REGULATOR, ICLR FAMILY"/>
    <property type="match status" value="1"/>
</dbReference>
<dbReference type="PROSITE" id="PS51078">
    <property type="entry name" value="ICLR_ED"/>
    <property type="match status" value="1"/>
</dbReference>
<evidence type="ECO:0000256" key="7">
    <source>
        <dbReference type="SAM" id="MobiDB-lite"/>
    </source>
</evidence>
<dbReference type="Proteomes" id="UP000006281">
    <property type="component" value="Chromosome"/>
</dbReference>
<comment type="function">
    <text evidence="5">May be an activator protein for the gylABX operon.</text>
</comment>
<dbReference type="SMART" id="SM00346">
    <property type="entry name" value="HTH_ICLR"/>
    <property type="match status" value="1"/>
</dbReference>
<dbReference type="PANTHER" id="PTHR30136:SF34">
    <property type="entry name" value="TRANSCRIPTIONAL REGULATOR"/>
    <property type="match status" value="1"/>
</dbReference>
<dbReference type="Gene3D" id="3.30.450.40">
    <property type="match status" value="1"/>
</dbReference>
<gene>
    <name evidence="10" type="ordered locus">BN6_46830</name>
</gene>
<evidence type="ECO:0000256" key="6">
    <source>
        <dbReference type="ARBA" id="ARBA00070406"/>
    </source>
</evidence>
<feature type="domain" description="HTH iclR-type" evidence="8">
    <location>
        <begin position="11"/>
        <end position="78"/>
    </location>
</feature>
<dbReference type="InterPro" id="IPR029016">
    <property type="entry name" value="GAF-like_dom_sf"/>
</dbReference>
<reference evidence="10 11" key="1">
    <citation type="journal article" date="2012" name="BMC Genomics">
        <title>Complete genome sequence of Saccharothrix espanaensis DSM 44229T and comparison to the other completely sequenced Pseudonocardiaceae.</title>
        <authorList>
            <person name="Strobel T."/>
            <person name="Al-Dilaimi A."/>
            <person name="Blom J."/>
            <person name="Gessner A."/>
            <person name="Kalinowski J."/>
            <person name="Luzhetska M."/>
            <person name="Puhler A."/>
            <person name="Szczepanowski R."/>
            <person name="Bechthold A."/>
            <person name="Ruckert C."/>
        </authorList>
    </citation>
    <scope>NUCLEOTIDE SEQUENCE [LARGE SCALE GENOMIC DNA]</scope>
    <source>
        <strain evidence="11">ATCC 51144 / DSM 44229 / JCM 9112 / NBRC 15066 / NRRL 15764</strain>
    </source>
</reference>
<dbReference type="BioCyc" id="SESP1179773:BN6_RS22665-MONOMER"/>
<dbReference type="OrthoDB" id="9807558at2"/>
<dbReference type="GO" id="GO:0045892">
    <property type="term" value="P:negative regulation of DNA-templated transcription"/>
    <property type="evidence" value="ECO:0007669"/>
    <property type="project" value="TreeGrafter"/>
</dbReference>
<evidence type="ECO:0000259" key="8">
    <source>
        <dbReference type="PROSITE" id="PS51077"/>
    </source>
</evidence>
<keyword evidence="1" id="KW-0319">Glycerol metabolism</keyword>
<evidence type="ECO:0000313" key="11">
    <source>
        <dbReference type="Proteomes" id="UP000006281"/>
    </source>
</evidence>
<evidence type="ECO:0000313" key="10">
    <source>
        <dbReference type="EMBL" id="CCH31962.1"/>
    </source>
</evidence>
<protein>
    <recommendedName>
        <fullName evidence="6">Glycerol operon regulatory protein</fullName>
    </recommendedName>
</protein>
<evidence type="ECO:0000256" key="3">
    <source>
        <dbReference type="ARBA" id="ARBA00023125"/>
    </source>
</evidence>
<dbReference type="InterPro" id="IPR050707">
    <property type="entry name" value="HTH_MetabolicPath_Reg"/>
</dbReference>
<name>K0K2Z2_SACES</name>
<dbReference type="GO" id="GO:0003677">
    <property type="term" value="F:DNA binding"/>
    <property type="evidence" value="ECO:0007669"/>
    <property type="project" value="UniProtKB-KW"/>
</dbReference>
<dbReference type="SUPFAM" id="SSF46785">
    <property type="entry name" value="Winged helix' DNA-binding domain"/>
    <property type="match status" value="1"/>
</dbReference>
<evidence type="ECO:0000256" key="2">
    <source>
        <dbReference type="ARBA" id="ARBA00023015"/>
    </source>
</evidence>
<dbReference type="Pfam" id="PF01614">
    <property type="entry name" value="IclR_C"/>
    <property type="match status" value="1"/>
</dbReference>
<dbReference type="FunFam" id="1.10.10.10:FF:000056">
    <property type="entry name" value="IclR family transcriptional regulator"/>
    <property type="match status" value="1"/>
</dbReference>
<dbReference type="InterPro" id="IPR005471">
    <property type="entry name" value="Tscrpt_reg_IclR_N"/>
</dbReference>
<accession>K0K2Z2</accession>
<dbReference type="STRING" id="1179773.BN6_46830"/>
<evidence type="ECO:0000256" key="1">
    <source>
        <dbReference type="ARBA" id="ARBA00022798"/>
    </source>
</evidence>
<dbReference type="HOGENOM" id="CLU_062618_0_1_11"/>
<dbReference type="InterPro" id="IPR036388">
    <property type="entry name" value="WH-like_DNA-bd_sf"/>
</dbReference>
<dbReference type="Gene3D" id="1.10.10.10">
    <property type="entry name" value="Winged helix-like DNA-binding domain superfamily/Winged helix DNA-binding domain"/>
    <property type="match status" value="1"/>
</dbReference>
<dbReference type="GO" id="GO:0003700">
    <property type="term" value="F:DNA-binding transcription factor activity"/>
    <property type="evidence" value="ECO:0007669"/>
    <property type="project" value="TreeGrafter"/>
</dbReference>
<dbReference type="PROSITE" id="PS51077">
    <property type="entry name" value="HTH_ICLR"/>
    <property type="match status" value="1"/>
</dbReference>
<sequence length="286" mass="30186">MPRDDAGPDFIEALARGLDVLKCFGTRPAPLSLTEIATATGLARPTTRRIVLTLEHLGYVRSTPDGVTLTPRVLELGVAYTLSTGLWEVARPHLTALVEQTDQAASIAQLDGSDILYVARVEAPKVVSVNVTVGTRFPAAGTALGKVLLAALAADDLRAALATPGRSTVRPRRTRSDAELEAELREVRARGWASTDEEVALGVRAVAAPLRDGDGRITAAVNIAAITAEVGHRELIEDLLPLLLRTAGAIGRDFDLVHAAPQRVVRRAQPGGSPRQAARSSSATPS</sequence>
<dbReference type="EMBL" id="HE804045">
    <property type="protein sequence ID" value="CCH31962.1"/>
    <property type="molecule type" value="Genomic_DNA"/>
</dbReference>
<evidence type="ECO:0000259" key="9">
    <source>
        <dbReference type="PROSITE" id="PS51078"/>
    </source>
</evidence>
<keyword evidence="3" id="KW-0238">DNA-binding</keyword>
<dbReference type="SUPFAM" id="SSF55781">
    <property type="entry name" value="GAF domain-like"/>
    <property type="match status" value="1"/>
</dbReference>
<keyword evidence="4" id="KW-0804">Transcription</keyword>
<keyword evidence="11" id="KW-1185">Reference proteome</keyword>
<feature type="domain" description="IclR-ED" evidence="9">
    <location>
        <begin position="72"/>
        <end position="256"/>
    </location>
</feature>
<dbReference type="InterPro" id="IPR036390">
    <property type="entry name" value="WH_DNA-bd_sf"/>
</dbReference>
<dbReference type="eggNOG" id="COG1414">
    <property type="taxonomic scope" value="Bacteria"/>
</dbReference>
<dbReference type="Pfam" id="PF09339">
    <property type="entry name" value="HTH_IclR"/>
    <property type="match status" value="1"/>
</dbReference>
<keyword evidence="2" id="KW-0805">Transcription regulation</keyword>